<keyword evidence="4" id="KW-1185">Reference proteome</keyword>
<dbReference type="InterPro" id="IPR003410">
    <property type="entry name" value="HYR_dom"/>
</dbReference>
<gene>
    <name evidence="3" type="ORF">GCM10023332_01130</name>
</gene>
<dbReference type="PROSITE" id="PS50825">
    <property type="entry name" value="HYR"/>
    <property type="match status" value="2"/>
</dbReference>
<evidence type="ECO:0000256" key="1">
    <source>
        <dbReference type="ARBA" id="ARBA00022737"/>
    </source>
</evidence>
<dbReference type="InterPro" id="IPR035986">
    <property type="entry name" value="PKD_dom_sf"/>
</dbReference>
<proteinExistence type="predicted"/>
<dbReference type="PANTHER" id="PTHR24273:SF32">
    <property type="entry name" value="HYALIN"/>
    <property type="match status" value="1"/>
</dbReference>
<reference evidence="4" key="1">
    <citation type="journal article" date="2019" name="Int. J. Syst. Evol. Microbiol.">
        <title>The Global Catalogue of Microorganisms (GCM) 10K type strain sequencing project: providing services to taxonomists for standard genome sequencing and annotation.</title>
        <authorList>
            <consortium name="The Broad Institute Genomics Platform"/>
            <consortium name="The Broad Institute Genome Sequencing Center for Infectious Disease"/>
            <person name="Wu L."/>
            <person name="Ma J."/>
        </authorList>
    </citation>
    <scope>NUCLEOTIDE SEQUENCE [LARGE SCALE GENOMIC DNA]</scope>
    <source>
        <strain evidence="4">JCM 18392</strain>
    </source>
</reference>
<dbReference type="NCBIfam" id="NF038114">
    <property type="entry name" value="rightmost"/>
    <property type="match status" value="1"/>
</dbReference>
<dbReference type="InterPro" id="IPR013783">
    <property type="entry name" value="Ig-like_fold"/>
</dbReference>
<sequence>MAQNCPGFVNGIKVQPGNVSFNEYDAAAGYAAVVVTLGTNRTTIPSGASVAWTQTAGPAVVLSNANTLAPSFTAPTVGPGGDVLAFRVTATCTSRTGTETGMDTGTVTIVNVDRPPAVAPLASPPEAAVGDTVVLSANGSDPDGDAITYTWTQVPNGAPTAALATPNAASTQFVAPAAANDYTLEFRVTARSNALSASATVLVNVTAANLAPFAALACPSVVGEGQPLRLDGSGSYDPEGGALTYAWFVNEADAGLGFSLTGEAGPVVERSAPSLGLDMVGGVEVALRVTDDQGQYVDALCTFMIADVTAPSLTLPDDLLLDADSAAGTLVPAYAVSALDNVDGDLGALVACSPAAPHQFPMGATAVSCGVEDSAGNAAAGSFNVDVQDLSPPDFGPVSDIAIEGNALGGGILAYALPTATDKVDADVTVVCVPPSGDLFPVGSTTVECTATDDAGNESTAAFTATVHDTTPPTLDLPADIAGVEATGPDGAPVDFTATAFDIVDGDLVVYCTPASGSTFELGPTMVNCSATDTANNTGSGNFSVQVVDTTPPAVTPPANTTVEATGFLTAVDISTATATDAVGVVSLGHDAPASFPVGTTTITWTACDAARNCGTATSLVTVTDTTPPTLTLPGNIAGVEATGASGAIVTFSATASDLVDGVVVVTCTRASGSTFALGTTPVACRATDLAGNTGTGGFNVTVVDTTPPSFDPYTPPAPAVASGNSQALVSFPLPVARDLVDGAVTVSCDRASGSSFPVGRTRVSCSASDSRGNTATMGFDVVVSYAWTGFHRPVDNFPVINAVKAGSAIPVKFSLGGNQGLDIFVAGSPASGAVACMGGYTEEITLSETVNAGGSSLSYDATAGQYVYVWKTDKGWANSCRILQINLRDGTMQKAVFQFKK</sequence>
<comment type="caution">
    <text evidence="3">The sequence shown here is derived from an EMBL/GenBank/DDBJ whole genome shotgun (WGS) entry which is preliminary data.</text>
</comment>
<dbReference type="EMBL" id="BAABJY010000001">
    <property type="protein sequence ID" value="GAA4853845.1"/>
    <property type="molecule type" value="Genomic_DNA"/>
</dbReference>
<accession>A0ABP9DNE5</accession>
<protein>
    <recommendedName>
        <fullName evidence="2">HYR domain-containing protein</fullName>
    </recommendedName>
</protein>
<dbReference type="Pfam" id="PF22352">
    <property type="entry name" value="K319L-like_PKD"/>
    <property type="match status" value="1"/>
</dbReference>
<dbReference type="SUPFAM" id="SSF49299">
    <property type="entry name" value="PKD domain"/>
    <property type="match status" value="1"/>
</dbReference>
<dbReference type="Gene3D" id="2.60.40.10">
    <property type="entry name" value="Immunoglobulins"/>
    <property type="match status" value="4"/>
</dbReference>
<evidence type="ECO:0000313" key="4">
    <source>
        <dbReference type="Proteomes" id="UP001501323"/>
    </source>
</evidence>
<name>A0ABP9DNE5_9GAMM</name>
<dbReference type="Proteomes" id="UP001501323">
    <property type="component" value="Unassembled WGS sequence"/>
</dbReference>
<feature type="domain" description="HYR" evidence="2">
    <location>
        <begin position="704"/>
        <end position="786"/>
    </location>
</feature>
<evidence type="ECO:0000313" key="3">
    <source>
        <dbReference type="EMBL" id="GAA4853845.1"/>
    </source>
</evidence>
<feature type="domain" description="HYR" evidence="2">
    <location>
        <begin position="388"/>
        <end position="469"/>
    </location>
</feature>
<organism evidence="3 4">
    <name type="scientific">Luteimonas vadosa</name>
    <dbReference type="NCBI Taxonomy" id="1165507"/>
    <lineage>
        <taxon>Bacteria</taxon>
        <taxon>Pseudomonadati</taxon>
        <taxon>Pseudomonadota</taxon>
        <taxon>Gammaproteobacteria</taxon>
        <taxon>Lysobacterales</taxon>
        <taxon>Lysobacteraceae</taxon>
        <taxon>Luteimonas</taxon>
    </lineage>
</organism>
<evidence type="ECO:0000259" key="2">
    <source>
        <dbReference type="PROSITE" id="PS50825"/>
    </source>
</evidence>
<keyword evidence="1" id="KW-0677">Repeat</keyword>
<dbReference type="Pfam" id="PF02494">
    <property type="entry name" value="HYR"/>
    <property type="match status" value="5"/>
</dbReference>
<dbReference type="PANTHER" id="PTHR24273">
    <property type="entry name" value="FI04643P-RELATED"/>
    <property type="match status" value="1"/>
</dbReference>